<dbReference type="EMBL" id="BLAG01000036">
    <property type="protein sequence ID" value="GES34715.1"/>
    <property type="molecule type" value="Genomic_DNA"/>
</dbReference>
<evidence type="ECO:0008006" key="3">
    <source>
        <dbReference type="Google" id="ProtNLM"/>
    </source>
</evidence>
<keyword evidence="2" id="KW-1185">Reference proteome</keyword>
<name>A0A5J4LWN3_9ACTN</name>
<sequence>MIVLGRGPELRRRIAGASVEARLAVVLAQVLIEIQLDFLEVRGDADRLDGGTSPSLFASITT</sequence>
<evidence type="ECO:0000313" key="2">
    <source>
        <dbReference type="Proteomes" id="UP000325598"/>
    </source>
</evidence>
<reference evidence="1 2" key="1">
    <citation type="submission" date="2019-10" db="EMBL/GenBank/DDBJ databases">
        <title>Whole genome shotgun sequence of Streptomyces angustmyceticus NBRC 3934.</title>
        <authorList>
            <person name="Hosoyama A."/>
            <person name="Ichikawa N."/>
            <person name="Kimura A."/>
            <person name="Kitahashi Y."/>
            <person name="Komaki H."/>
            <person name="Uohara A."/>
        </authorList>
    </citation>
    <scope>NUCLEOTIDE SEQUENCE [LARGE SCALE GENOMIC DNA]</scope>
    <source>
        <strain evidence="1 2">NBRC 3934</strain>
    </source>
</reference>
<gene>
    <name evidence="1" type="ORF">San01_72030</name>
</gene>
<organism evidence="1 2">
    <name type="scientific">Streptomyces angustmyceticus</name>
    <dbReference type="NCBI Taxonomy" id="285578"/>
    <lineage>
        <taxon>Bacteria</taxon>
        <taxon>Bacillati</taxon>
        <taxon>Actinomycetota</taxon>
        <taxon>Actinomycetes</taxon>
        <taxon>Kitasatosporales</taxon>
        <taxon>Streptomycetaceae</taxon>
        <taxon>Streptomyces</taxon>
    </lineage>
</organism>
<dbReference type="AlphaFoldDB" id="A0A5J4LWN3"/>
<evidence type="ECO:0000313" key="1">
    <source>
        <dbReference type="EMBL" id="GES34715.1"/>
    </source>
</evidence>
<protein>
    <recommendedName>
        <fullName evidence="3">Tetracyclin repressor-like C-terminal domain-containing protein</fullName>
    </recommendedName>
</protein>
<comment type="caution">
    <text evidence="1">The sequence shown here is derived from an EMBL/GenBank/DDBJ whole genome shotgun (WGS) entry which is preliminary data.</text>
</comment>
<proteinExistence type="predicted"/>
<accession>A0A5J4LWN3</accession>
<dbReference type="Proteomes" id="UP000325598">
    <property type="component" value="Unassembled WGS sequence"/>
</dbReference>